<protein>
    <submittedName>
        <fullName evidence="1">Uncharacterized protein</fullName>
    </submittedName>
</protein>
<name>A0A1F5GRK3_9BACT</name>
<dbReference type="STRING" id="1797724.A3A48_00355"/>
<accession>A0A1F5GRK3</accession>
<gene>
    <name evidence="1" type="ORF">A3A48_00355</name>
</gene>
<dbReference type="Gene3D" id="3.40.50.1820">
    <property type="entry name" value="alpha/beta hydrolase"/>
    <property type="match status" value="1"/>
</dbReference>
<dbReference type="InterPro" id="IPR029058">
    <property type="entry name" value="AB_hydrolase_fold"/>
</dbReference>
<dbReference type="EMBL" id="MFBN01000046">
    <property type="protein sequence ID" value="OGD94502.1"/>
    <property type="molecule type" value="Genomic_DNA"/>
</dbReference>
<sequence>MRTESPNGVGYISQYKQDSPLHAEEQFTRTNHRFPQSTEEFLAQLLHDVPKIAVDWLSLGNDFARGLLERERLKQAAKNGSGDFHGDGSVVFLAPGFGSMPIWYRPAVDFFEKAGYQPVSKFSNSIINLEPIGNKKKEYMKMIIDLAQKSGQKVHYVGDSQGGLTAAALAVDFPKEFIQNVADVWFIGAPKPRRVNVLVGIAYLWSQLWYGGNDFKLAGKINQLDELVSDGRVSFQSIYRRRDVVLPDGLPIGKHYSTDGSHIGGAVNLKHLNLIVSNWNGNHNHNLKIND</sequence>
<dbReference type="AlphaFoldDB" id="A0A1F5GRK3"/>
<organism evidence="1 2">
    <name type="scientific">Candidatus Curtissbacteria bacterium RIFCSPLOWO2_01_FULL_37_9</name>
    <dbReference type="NCBI Taxonomy" id="1797724"/>
    <lineage>
        <taxon>Bacteria</taxon>
        <taxon>Candidatus Curtissiibacteriota</taxon>
    </lineage>
</organism>
<evidence type="ECO:0000313" key="2">
    <source>
        <dbReference type="Proteomes" id="UP000178336"/>
    </source>
</evidence>
<dbReference type="SUPFAM" id="SSF53474">
    <property type="entry name" value="alpha/beta-Hydrolases"/>
    <property type="match status" value="1"/>
</dbReference>
<dbReference type="Proteomes" id="UP000178336">
    <property type="component" value="Unassembled WGS sequence"/>
</dbReference>
<comment type="caution">
    <text evidence="1">The sequence shown here is derived from an EMBL/GenBank/DDBJ whole genome shotgun (WGS) entry which is preliminary data.</text>
</comment>
<evidence type="ECO:0000313" key="1">
    <source>
        <dbReference type="EMBL" id="OGD94502.1"/>
    </source>
</evidence>
<proteinExistence type="predicted"/>
<reference evidence="1 2" key="1">
    <citation type="journal article" date="2016" name="Nat. Commun.">
        <title>Thousands of microbial genomes shed light on interconnected biogeochemical processes in an aquifer system.</title>
        <authorList>
            <person name="Anantharaman K."/>
            <person name="Brown C.T."/>
            <person name="Hug L.A."/>
            <person name="Sharon I."/>
            <person name="Castelle C.J."/>
            <person name="Probst A.J."/>
            <person name="Thomas B.C."/>
            <person name="Singh A."/>
            <person name="Wilkins M.J."/>
            <person name="Karaoz U."/>
            <person name="Brodie E.L."/>
            <person name="Williams K.H."/>
            <person name="Hubbard S.S."/>
            <person name="Banfield J.F."/>
        </authorList>
    </citation>
    <scope>NUCLEOTIDE SEQUENCE [LARGE SCALE GENOMIC DNA]</scope>
</reference>